<gene>
    <name evidence="4" type="ORF">DAKH74_052030</name>
</gene>
<dbReference type="PRINTS" id="PR00421">
    <property type="entry name" value="THIOREDOXIN"/>
</dbReference>
<dbReference type="PROSITE" id="PS00194">
    <property type="entry name" value="THIOREDOXIN_1"/>
    <property type="match status" value="1"/>
</dbReference>
<reference evidence="4 5" key="1">
    <citation type="journal article" date="2023" name="Elife">
        <title>Identification of key yeast species and microbe-microbe interactions impacting larval growth of Drosophila in the wild.</title>
        <authorList>
            <person name="Mure A."/>
            <person name="Sugiura Y."/>
            <person name="Maeda R."/>
            <person name="Honda K."/>
            <person name="Sakurai N."/>
            <person name="Takahashi Y."/>
            <person name="Watada M."/>
            <person name="Katoh T."/>
            <person name="Gotoh A."/>
            <person name="Gotoh Y."/>
            <person name="Taniguchi I."/>
            <person name="Nakamura K."/>
            <person name="Hayashi T."/>
            <person name="Katayama T."/>
            <person name="Uemura T."/>
            <person name="Hattori Y."/>
        </authorList>
    </citation>
    <scope>NUCLEOTIDE SEQUENCE [LARGE SCALE GENOMIC DNA]</scope>
    <source>
        <strain evidence="4 5">KH-74</strain>
    </source>
</reference>
<dbReference type="PROSITE" id="PS51352">
    <property type="entry name" value="THIOREDOXIN_2"/>
    <property type="match status" value="1"/>
</dbReference>
<dbReference type="InterPro" id="IPR017937">
    <property type="entry name" value="Thioredoxin_CS"/>
</dbReference>
<feature type="region of interest" description="Disordered" evidence="1">
    <location>
        <begin position="300"/>
        <end position="323"/>
    </location>
</feature>
<accession>A0AAV5S6J7</accession>
<organism evidence="4 5">
    <name type="scientific">Maudiozyma humilis</name>
    <name type="common">Sour dough yeast</name>
    <name type="synonym">Kazachstania humilis</name>
    <dbReference type="NCBI Taxonomy" id="51915"/>
    <lineage>
        <taxon>Eukaryota</taxon>
        <taxon>Fungi</taxon>
        <taxon>Dikarya</taxon>
        <taxon>Ascomycota</taxon>
        <taxon>Saccharomycotina</taxon>
        <taxon>Saccharomycetes</taxon>
        <taxon>Saccharomycetales</taxon>
        <taxon>Saccharomycetaceae</taxon>
        <taxon>Maudiozyma</taxon>
    </lineage>
</organism>
<dbReference type="GO" id="GO:0016853">
    <property type="term" value="F:isomerase activity"/>
    <property type="evidence" value="ECO:0007669"/>
    <property type="project" value="UniProtKB-KW"/>
</dbReference>
<dbReference type="GO" id="GO:0005788">
    <property type="term" value="C:endoplasmic reticulum lumen"/>
    <property type="evidence" value="ECO:0007669"/>
    <property type="project" value="TreeGrafter"/>
</dbReference>
<keyword evidence="4" id="KW-0413">Isomerase</keyword>
<feature type="compositionally biased region" description="Basic residues" evidence="1">
    <location>
        <begin position="303"/>
        <end position="317"/>
    </location>
</feature>
<keyword evidence="2" id="KW-0732">Signal</keyword>
<dbReference type="InterPro" id="IPR036249">
    <property type="entry name" value="Thioredoxin-like_sf"/>
</dbReference>
<evidence type="ECO:0000313" key="5">
    <source>
        <dbReference type="Proteomes" id="UP001377567"/>
    </source>
</evidence>
<dbReference type="Proteomes" id="UP001377567">
    <property type="component" value="Unassembled WGS sequence"/>
</dbReference>
<evidence type="ECO:0000256" key="1">
    <source>
        <dbReference type="SAM" id="MobiDB-lite"/>
    </source>
</evidence>
<dbReference type="GO" id="GO:0015035">
    <property type="term" value="F:protein-disulfide reductase activity"/>
    <property type="evidence" value="ECO:0007669"/>
    <property type="project" value="TreeGrafter"/>
</dbReference>
<dbReference type="InterPro" id="IPR013766">
    <property type="entry name" value="Thioredoxin_domain"/>
</dbReference>
<dbReference type="Pfam" id="PF00085">
    <property type="entry name" value="Thioredoxin"/>
    <property type="match status" value="1"/>
</dbReference>
<protein>
    <submittedName>
        <fullName evidence="4">Protein disulfide isomerase</fullName>
    </submittedName>
</protein>
<dbReference type="EMBL" id="BTGD01000025">
    <property type="protein sequence ID" value="GMM58586.1"/>
    <property type="molecule type" value="Genomic_DNA"/>
</dbReference>
<dbReference type="Gene3D" id="3.40.30.10">
    <property type="entry name" value="Glutaredoxin"/>
    <property type="match status" value="2"/>
</dbReference>
<feature type="chain" id="PRO_5043652459" evidence="2">
    <location>
        <begin position="23"/>
        <end position="323"/>
    </location>
</feature>
<dbReference type="CDD" id="cd03002">
    <property type="entry name" value="PDI_a_MPD1_like"/>
    <property type="match status" value="1"/>
</dbReference>
<dbReference type="PANTHER" id="PTHR45815">
    <property type="entry name" value="PROTEIN DISULFIDE-ISOMERASE A6"/>
    <property type="match status" value="1"/>
</dbReference>
<dbReference type="SUPFAM" id="SSF52833">
    <property type="entry name" value="Thioredoxin-like"/>
    <property type="match status" value="1"/>
</dbReference>
<keyword evidence="5" id="KW-1185">Reference proteome</keyword>
<dbReference type="GO" id="GO:0034976">
    <property type="term" value="P:response to endoplasmic reticulum stress"/>
    <property type="evidence" value="ECO:0007669"/>
    <property type="project" value="TreeGrafter"/>
</dbReference>
<comment type="caution">
    <text evidence="4">The sequence shown here is derived from an EMBL/GenBank/DDBJ whole genome shotgun (WGS) entry which is preliminary data.</text>
</comment>
<dbReference type="AlphaFoldDB" id="A0AAV5S6J7"/>
<name>A0AAV5S6J7_MAUHU</name>
<dbReference type="PROSITE" id="PS51257">
    <property type="entry name" value="PROKAR_LIPOPROTEIN"/>
    <property type="match status" value="1"/>
</dbReference>
<dbReference type="PANTHER" id="PTHR45815:SF3">
    <property type="entry name" value="PROTEIN DISULFIDE-ISOMERASE A6"/>
    <property type="match status" value="1"/>
</dbReference>
<feature type="domain" description="Thioredoxin" evidence="3">
    <location>
        <begin position="10"/>
        <end position="146"/>
    </location>
</feature>
<proteinExistence type="predicted"/>
<sequence>MLPGWMRHIAALVLMCQVFVACQNFYDSDPHIIEANARNFDKIVHGTNYTSLVEFYAPWCGYCKQLKPVMHRAGKKLDGVAQVVTVNCDQEANKRLCSEHGVEGFPTLMVFRPAKTYRKGQKNAQEKYQGQRTLKPIVDFVKSRIKNTVKKLRSVSTVQNMLVKQANTNLNNYVMVFFSSVDVTPAQYKAVGINWSDMVDLFFMHNRKLGKSDSEEDRSSAEKFKSAYPTMADSLQKIVDAHRENSDLNRLVLLDKTNDKVHTYQGKSMTGSEIAQFINGITGLTPREGPLSNRHDYLAALKSGKKPKKASKKKAQKPVRDEL</sequence>
<evidence type="ECO:0000313" key="4">
    <source>
        <dbReference type="EMBL" id="GMM58586.1"/>
    </source>
</evidence>
<feature type="signal peptide" evidence="2">
    <location>
        <begin position="1"/>
        <end position="22"/>
    </location>
</feature>
<evidence type="ECO:0000256" key="2">
    <source>
        <dbReference type="SAM" id="SignalP"/>
    </source>
</evidence>
<evidence type="ECO:0000259" key="3">
    <source>
        <dbReference type="PROSITE" id="PS51352"/>
    </source>
</evidence>